<dbReference type="GO" id="GO:0015977">
    <property type="term" value="P:carbon fixation"/>
    <property type="evidence" value="ECO:0007669"/>
    <property type="project" value="UniProtKB-KW"/>
</dbReference>
<dbReference type="Pfam" id="PF00936">
    <property type="entry name" value="BMC"/>
    <property type="match status" value="1"/>
</dbReference>
<dbReference type="AlphaFoldDB" id="A0A2W4UEP3"/>
<evidence type="ECO:0000256" key="2">
    <source>
        <dbReference type="ARBA" id="ARBA00023587"/>
    </source>
</evidence>
<keyword evidence="1" id="KW-0120">Carbon dioxide fixation</keyword>
<evidence type="ECO:0000256" key="1">
    <source>
        <dbReference type="ARBA" id="ARBA00023300"/>
    </source>
</evidence>
<evidence type="ECO:0000313" key="6">
    <source>
        <dbReference type="EMBL" id="PZO17530.1"/>
    </source>
</evidence>
<dbReference type="Gene3D" id="3.30.70.1710">
    <property type="match status" value="1"/>
</dbReference>
<protein>
    <submittedName>
        <fullName evidence="6">Carbon dioxide-concentrating mechanism protein CcmK</fullName>
    </submittedName>
</protein>
<comment type="caution">
    <text evidence="6">The sequence shown here is derived from an EMBL/GenBank/DDBJ whole genome shotgun (WGS) entry which is preliminary data.</text>
</comment>
<evidence type="ECO:0000256" key="4">
    <source>
        <dbReference type="PROSITE-ProRule" id="PRU01278"/>
    </source>
</evidence>
<dbReference type="EMBL" id="QBMC01000067">
    <property type="protein sequence ID" value="PZO17530.1"/>
    <property type="molecule type" value="Genomic_DNA"/>
</dbReference>
<keyword evidence="3" id="KW-1283">Bacterial microcompartment</keyword>
<dbReference type="InterPro" id="IPR044872">
    <property type="entry name" value="CcmK/CsoS1_BMC"/>
</dbReference>
<dbReference type="InterPro" id="IPR000249">
    <property type="entry name" value="BMC_dom"/>
</dbReference>
<dbReference type="PANTHER" id="PTHR33941:SF13">
    <property type="entry name" value="CARBOXYSOME SHELL PROTEIN CCMK4"/>
    <property type="match status" value="1"/>
</dbReference>
<reference evidence="7" key="1">
    <citation type="submission" date="2018-04" db="EMBL/GenBank/DDBJ databases">
        <authorList>
            <person name="Cornet L."/>
        </authorList>
    </citation>
    <scope>NUCLEOTIDE SEQUENCE [LARGE SCALE GENOMIC DNA]</scope>
</reference>
<feature type="domain" description="BMC" evidence="5">
    <location>
        <begin position="4"/>
        <end position="90"/>
    </location>
</feature>
<accession>A0A2W4UEP3</accession>
<dbReference type="Proteomes" id="UP000249354">
    <property type="component" value="Unassembled WGS sequence"/>
</dbReference>
<evidence type="ECO:0000313" key="7">
    <source>
        <dbReference type="Proteomes" id="UP000249354"/>
    </source>
</evidence>
<sequence>MPIAVVTIETHGFPASLAAADAMVKAGRVTLIKIAPADSGHQYVVVRGPNAEVKAALEAGLKAANACYGDGAYAHTLIPNPTANVIHTLELDYTEDSLPFAEG</sequence>
<proteinExistence type="inferred from homology"/>
<evidence type="ECO:0000259" key="5">
    <source>
        <dbReference type="PROSITE" id="PS51930"/>
    </source>
</evidence>
<dbReference type="CDD" id="cd07057">
    <property type="entry name" value="BMC_CcmK"/>
    <property type="match status" value="1"/>
</dbReference>
<evidence type="ECO:0000256" key="3">
    <source>
        <dbReference type="ARBA" id="ARBA00024446"/>
    </source>
</evidence>
<dbReference type="SMART" id="SM00877">
    <property type="entry name" value="BMC"/>
    <property type="match status" value="1"/>
</dbReference>
<dbReference type="PANTHER" id="PTHR33941">
    <property type="entry name" value="PROPANEDIOL UTILIZATION PROTEIN PDUA"/>
    <property type="match status" value="1"/>
</dbReference>
<reference evidence="6 7" key="2">
    <citation type="submission" date="2018-06" db="EMBL/GenBank/DDBJ databases">
        <title>Metagenomic assembly of (sub)arctic Cyanobacteria and their associated microbiome from non-axenic cultures.</title>
        <authorList>
            <person name="Baurain D."/>
        </authorList>
    </citation>
    <scope>NUCLEOTIDE SEQUENCE [LARGE SCALE GENOMIC DNA]</scope>
    <source>
        <strain evidence="6">ULC129bin1</strain>
    </source>
</reference>
<dbReference type="SUPFAM" id="SSF143414">
    <property type="entry name" value="CcmK-like"/>
    <property type="match status" value="1"/>
</dbReference>
<dbReference type="InterPro" id="IPR037233">
    <property type="entry name" value="CcmK-like_sf"/>
</dbReference>
<organism evidence="6 7">
    <name type="scientific">Leptolyngbya foveolarum</name>
    <dbReference type="NCBI Taxonomy" id="47253"/>
    <lineage>
        <taxon>Bacteria</taxon>
        <taxon>Bacillati</taxon>
        <taxon>Cyanobacteriota</taxon>
        <taxon>Cyanophyceae</taxon>
        <taxon>Leptolyngbyales</taxon>
        <taxon>Leptolyngbyaceae</taxon>
        <taxon>Leptolyngbya group</taxon>
        <taxon>Leptolyngbya</taxon>
    </lineage>
</organism>
<comment type="subcellular location">
    <subcellularLocation>
        <location evidence="2">Carboxysome</location>
    </subcellularLocation>
</comment>
<dbReference type="InterPro" id="IPR050575">
    <property type="entry name" value="BMC_shell"/>
</dbReference>
<gene>
    <name evidence="6" type="ORF">DCF25_11110</name>
</gene>
<dbReference type="PROSITE" id="PS51930">
    <property type="entry name" value="BMC_2"/>
    <property type="match status" value="1"/>
</dbReference>
<dbReference type="GO" id="GO:0031470">
    <property type="term" value="C:carboxysome"/>
    <property type="evidence" value="ECO:0007669"/>
    <property type="project" value="UniProtKB-SubCell"/>
</dbReference>
<name>A0A2W4UEP3_9CYAN</name>
<comment type="similarity">
    <text evidence="4">Belongs to the bacterial microcompartments protein family.</text>
</comment>